<evidence type="ECO:0000256" key="1">
    <source>
        <dbReference type="ARBA" id="ARBA00004651"/>
    </source>
</evidence>
<dbReference type="InterPro" id="IPR050833">
    <property type="entry name" value="Poly_Biosynth_Transport"/>
</dbReference>
<name>A0AAV3UKT6_9EURY</name>
<sequence>MADSNDHLSNLLSSSVLIVLGVVVASVGRLVERIVIAQQFSPELYGEVSIAFAIMTVGTTISLVGLNDGIPRFVSRFEDERDVRGVWMLGLVVSLAVSIVVSAGLLINVDTITGTLFETAVSRELVRLFILTIPVSVGLTVGVSALRGMENTRYKLYTKDFLHPCLRIGLLVFLLGTGFDLLAVGYAYFVATLGTLIVVYLLSNRLVRLVGPIRTHGRELLTYSAPLIVTMVLSILLTRMDTLMLADMRTSAEVGVYNAAYPLANSLLMVISSFGYLYLPLTSRLDADDEHDEITHIYRITTKWIFVFTFPAFLVFTIFPGDVLSIFFGQQYVGGGIALAILSVGFFTSAAAGRNRTTLAALGHTKSILWVDVLTLALNFALNVLLIPGHGFVGAAIASAGAYVLRNVAFNVVLQSKAGINPLSTQTTRTYLVLPTVLFPVGILASHWVTLTALSLPVFLVCSGLLGLVAVALAGCLQPEDGVFIEFVEGAIGAEVPAIQRLQRYLRAQSE</sequence>
<feature type="transmembrane region" description="Helical" evidence="6">
    <location>
        <begin position="166"/>
        <end position="199"/>
    </location>
</feature>
<organism evidence="7 8">
    <name type="scientific">Haladaptatus pallidirubidus</name>
    <dbReference type="NCBI Taxonomy" id="1008152"/>
    <lineage>
        <taxon>Archaea</taxon>
        <taxon>Methanobacteriati</taxon>
        <taxon>Methanobacteriota</taxon>
        <taxon>Stenosarchaea group</taxon>
        <taxon>Halobacteria</taxon>
        <taxon>Halobacteriales</taxon>
        <taxon>Haladaptataceae</taxon>
        <taxon>Haladaptatus</taxon>
    </lineage>
</organism>
<feature type="transmembrane region" description="Helical" evidence="6">
    <location>
        <begin position="220"/>
        <end position="239"/>
    </location>
</feature>
<comment type="subcellular location">
    <subcellularLocation>
        <location evidence="1">Cell membrane</location>
        <topology evidence="1">Multi-pass membrane protein</topology>
    </subcellularLocation>
</comment>
<dbReference type="InterPro" id="IPR002797">
    <property type="entry name" value="Polysacc_synth"/>
</dbReference>
<feature type="transmembrane region" description="Helical" evidence="6">
    <location>
        <begin position="44"/>
        <end position="66"/>
    </location>
</feature>
<reference evidence="7 8" key="1">
    <citation type="journal article" date="2019" name="Int. J. Syst. Evol. Microbiol.">
        <title>The Global Catalogue of Microorganisms (GCM) 10K type strain sequencing project: providing services to taxonomists for standard genome sequencing and annotation.</title>
        <authorList>
            <consortium name="The Broad Institute Genomics Platform"/>
            <consortium name="The Broad Institute Genome Sequencing Center for Infectious Disease"/>
            <person name="Wu L."/>
            <person name="Ma J."/>
        </authorList>
    </citation>
    <scope>NUCLEOTIDE SEQUENCE [LARGE SCALE GENOMIC DNA]</scope>
    <source>
        <strain evidence="7 8">JCM 17504</strain>
    </source>
</reference>
<evidence type="ECO:0000256" key="4">
    <source>
        <dbReference type="ARBA" id="ARBA00022989"/>
    </source>
</evidence>
<feature type="transmembrane region" description="Helical" evidence="6">
    <location>
        <begin position="259"/>
        <end position="279"/>
    </location>
</feature>
<feature type="transmembrane region" description="Helical" evidence="6">
    <location>
        <begin position="456"/>
        <end position="477"/>
    </location>
</feature>
<dbReference type="CDD" id="cd13128">
    <property type="entry name" value="MATE_Wzx_like"/>
    <property type="match status" value="1"/>
</dbReference>
<feature type="transmembrane region" description="Helical" evidence="6">
    <location>
        <begin position="86"/>
        <end position="107"/>
    </location>
</feature>
<dbReference type="EMBL" id="BAABKX010000015">
    <property type="protein sequence ID" value="GAA5056056.1"/>
    <property type="molecule type" value="Genomic_DNA"/>
</dbReference>
<evidence type="ECO:0000256" key="2">
    <source>
        <dbReference type="ARBA" id="ARBA00022475"/>
    </source>
</evidence>
<dbReference type="PANTHER" id="PTHR30250">
    <property type="entry name" value="PST FAMILY PREDICTED COLANIC ACID TRANSPORTER"/>
    <property type="match status" value="1"/>
</dbReference>
<accession>A0AAV3UKT6</accession>
<keyword evidence="8" id="KW-1185">Reference proteome</keyword>
<feature type="transmembrane region" description="Helical" evidence="6">
    <location>
        <begin position="325"/>
        <end position="347"/>
    </location>
</feature>
<gene>
    <name evidence="7" type="ORF">GCM10025751_36460</name>
</gene>
<dbReference type="Pfam" id="PF01943">
    <property type="entry name" value="Polysacc_synt"/>
    <property type="match status" value="1"/>
</dbReference>
<feature type="transmembrane region" description="Helical" evidence="6">
    <location>
        <begin position="128"/>
        <end position="146"/>
    </location>
</feature>
<dbReference type="AlphaFoldDB" id="A0AAV3UKT6"/>
<dbReference type="GeneID" id="68614489"/>
<comment type="caution">
    <text evidence="7">The sequence shown here is derived from an EMBL/GenBank/DDBJ whole genome shotgun (WGS) entry which is preliminary data.</text>
</comment>
<feature type="transmembrane region" description="Helical" evidence="6">
    <location>
        <begin position="12"/>
        <end position="32"/>
    </location>
</feature>
<protein>
    <submittedName>
        <fullName evidence="7">Flippase</fullName>
    </submittedName>
</protein>
<feature type="transmembrane region" description="Helical" evidence="6">
    <location>
        <begin position="300"/>
        <end position="319"/>
    </location>
</feature>
<feature type="transmembrane region" description="Helical" evidence="6">
    <location>
        <begin position="431"/>
        <end position="450"/>
    </location>
</feature>
<evidence type="ECO:0000313" key="7">
    <source>
        <dbReference type="EMBL" id="GAA5056056.1"/>
    </source>
</evidence>
<evidence type="ECO:0000313" key="8">
    <source>
        <dbReference type="Proteomes" id="UP001501729"/>
    </source>
</evidence>
<feature type="transmembrane region" description="Helical" evidence="6">
    <location>
        <begin position="368"/>
        <end position="386"/>
    </location>
</feature>
<dbReference type="PANTHER" id="PTHR30250:SF27">
    <property type="entry name" value="POLYSACCHARIDE BIOSYNTHESIS PROTEIN"/>
    <property type="match status" value="1"/>
</dbReference>
<keyword evidence="5 6" id="KW-0472">Membrane</keyword>
<feature type="transmembrane region" description="Helical" evidence="6">
    <location>
        <begin position="392"/>
        <end position="410"/>
    </location>
</feature>
<keyword evidence="4 6" id="KW-1133">Transmembrane helix</keyword>
<dbReference type="GO" id="GO:0005886">
    <property type="term" value="C:plasma membrane"/>
    <property type="evidence" value="ECO:0007669"/>
    <property type="project" value="UniProtKB-SubCell"/>
</dbReference>
<dbReference type="Proteomes" id="UP001501729">
    <property type="component" value="Unassembled WGS sequence"/>
</dbReference>
<evidence type="ECO:0000256" key="5">
    <source>
        <dbReference type="ARBA" id="ARBA00023136"/>
    </source>
</evidence>
<proteinExistence type="predicted"/>
<keyword evidence="2" id="KW-1003">Cell membrane</keyword>
<keyword evidence="3 6" id="KW-0812">Transmembrane</keyword>
<evidence type="ECO:0000256" key="6">
    <source>
        <dbReference type="SAM" id="Phobius"/>
    </source>
</evidence>
<evidence type="ECO:0000256" key="3">
    <source>
        <dbReference type="ARBA" id="ARBA00022692"/>
    </source>
</evidence>
<dbReference type="RefSeq" id="WP_227774219.1">
    <property type="nucleotide sequence ID" value="NZ_BAABKX010000015.1"/>
</dbReference>